<keyword evidence="1" id="KW-0812">Transmembrane</keyword>
<evidence type="ECO:0000313" key="2">
    <source>
        <dbReference type="EMBL" id="SDZ05254.1"/>
    </source>
</evidence>
<reference evidence="3" key="1">
    <citation type="submission" date="2016-10" db="EMBL/GenBank/DDBJ databases">
        <authorList>
            <person name="Varghese N."/>
            <person name="Submissions S."/>
        </authorList>
    </citation>
    <scope>NUCLEOTIDE SEQUENCE [LARGE SCALE GENOMIC DNA]</scope>
    <source>
        <strain evidence="3">SP</strain>
    </source>
</reference>
<dbReference type="AlphaFoldDB" id="A0A1H3PVE5"/>
<keyword evidence="1" id="KW-1133">Transmembrane helix</keyword>
<evidence type="ECO:0000256" key="1">
    <source>
        <dbReference type="SAM" id="Phobius"/>
    </source>
</evidence>
<name>A0A1H3PVE5_9BACI</name>
<dbReference type="Proteomes" id="UP000198935">
    <property type="component" value="Unassembled WGS sequence"/>
</dbReference>
<keyword evidence="3" id="KW-1185">Reference proteome</keyword>
<organism evidence="2 3">
    <name type="scientific">Evansella caseinilytica</name>
    <dbReference type="NCBI Taxonomy" id="1503961"/>
    <lineage>
        <taxon>Bacteria</taxon>
        <taxon>Bacillati</taxon>
        <taxon>Bacillota</taxon>
        <taxon>Bacilli</taxon>
        <taxon>Bacillales</taxon>
        <taxon>Bacillaceae</taxon>
        <taxon>Evansella</taxon>
    </lineage>
</organism>
<dbReference type="EMBL" id="FNPI01000005">
    <property type="protein sequence ID" value="SDZ05254.1"/>
    <property type="molecule type" value="Genomic_DNA"/>
</dbReference>
<protein>
    <submittedName>
        <fullName evidence="2">Uncharacterized protein</fullName>
    </submittedName>
</protein>
<evidence type="ECO:0000313" key="3">
    <source>
        <dbReference type="Proteomes" id="UP000198935"/>
    </source>
</evidence>
<gene>
    <name evidence="2" type="ORF">SAMN05421736_105237</name>
</gene>
<keyword evidence="1" id="KW-0472">Membrane</keyword>
<accession>A0A1H3PVE5</accession>
<proteinExistence type="predicted"/>
<feature type="transmembrane region" description="Helical" evidence="1">
    <location>
        <begin position="39"/>
        <end position="56"/>
    </location>
</feature>
<sequence>MRQSQQWSARKQTKCVMQRSDKHNCDIQRQCSPVFLNNLLKYVLLHLVLTFNIITYDDAISIFSHLVMYKRTTFCCHFSSIFKNMCLNSLDMFHCSEGILFFNMIFSTYVIRLGCIVQQRQPQNM</sequence>
<feature type="transmembrane region" description="Helical" evidence="1">
    <location>
        <begin position="98"/>
        <end position="117"/>
    </location>
</feature>